<dbReference type="InterPro" id="IPR051171">
    <property type="entry name" value="CaCA"/>
</dbReference>
<keyword evidence="4 7" id="KW-1133">Transmembrane helix</keyword>
<keyword evidence="3 7" id="KW-0812">Transmembrane</keyword>
<reference evidence="10 11" key="2">
    <citation type="submission" date="2024-05" db="EMBL/GenBank/DDBJ databases">
        <authorList>
            <person name="Chen Y."/>
            <person name="Shah S."/>
            <person name="Dougan E. K."/>
            <person name="Thang M."/>
            <person name="Chan C."/>
        </authorList>
    </citation>
    <scope>NUCLEOTIDE SEQUENCE [LARGE SCALE GENOMIC DNA]</scope>
</reference>
<dbReference type="GO" id="GO:0005432">
    <property type="term" value="F:calcium:sodium antiporter activity"/>
    <property type="evidence" value="ECO:0007669"/>
    <property type="project" value="TreeGrafter"/>
</dbReference>
<evidence type="ECO:0000256" key="2">
    <source>
        <dbReference type="ARBA" id="ARBA00022448"/>
    </source>
</evidence>
<name>A0A9P1BJ64_9DINO</name>
<dbReference type="Gene3D" id="1.20.1420.30">
    <property type="entry name" value="NCX, central ion-binding region"/>
    <property type="match status" value="1"/>
</dbReference>
<dbReference type="EMBL" id="CAMXCT030000018">
    <property type="protein sequence ID" value="CAL4759863.1"/>
    <property type="molecule type" value="Genomic_DNA"/>
</dbReference>
<dbReference type="GO" id="GO:0016020">
    <property type="term" value="C:membrane"/>
    <property type="evidence" value="ECO:0007669"/>
    <property type="project" value="InterPro"/>
</dbReference>
<evidence type="ECO:0000256" key="7">
    <source>
        <dbReference type="SAM" id="Phobius"/>
    </source>
</evidence>
<evidence type="ECO:0000313" key="10">
    <source>
        <dbReference type="EMBL" id="CAL4759863.1"/>
    </source>
</evidence>
<evidence type="ECO:0000256" key="6">
    <source>
        <dbReference type="ARBA" id="ARBA00023136"/>
    </source>
</evidence>
<keyword evidence="6 7" id="KW-0472">Membrane</keyword>
<dbReference type="OrthoDB" id="420409at2759"/>
<dbReference type="PANTHER" id="PTHR11878:SF65">
    <property type="entry name" value="NA_CA-EXCHANGE PROTEIN, ISOFORM G"/>
    <property type="match status" value="1"/>
</dbReference>
<evidence type="ECO:0000256" key="5">
    <source>
        <dbReference type="ARBA" id="ARBA00023065"/>
    </source>
</evidence>
<gene>
    <name evidence="9" type="ORF">C1SCF055_LOCUS1124</name>
</gene>
<dbReference type="EMBL" id="CAMXCT020000018">
    <property type="protein sequence ID" value="CAL1125926.1"/>
    <property type="molecule type" value="Genomic_DNA"/>
</dbReference>
<evidence type="ECO:0000256" key="1">
    <source>
        <dbReference type="ARBA" id="ARBA00004127"/>
    </source>
</evidence>
<evidence type="ECO:0000256" key="4">
    <source>
        <dbReference type="ARBA" id="ARBA00022989"/>
    </source>
</evidence>
<keyword evidence="5" id="KW-0406">Ion transport</keyword>
<feature type="domain" description="Sodium/calcium exchanger membrane region" evidence="8">
    <location>
        <begin position="24"/>
        <end position="190"/>
    </location>
</feature>
<reference evidence="9" key="1">
    <citation type="submission" date="2022-10" db="EMBL/GenBank/DDBJ databases">
        <authorList>
            <person name="Chen Y."/>
            <person name="Dougan E. K."/>
            <person name="Chan C."/>
            <person name="Rhodes N."/>
            <person name="Thang M."/>
        </authorList>
    </citation>
    <scope>NUCLEOTIDE SEQUENCE</scope>
</reference>
<dbReference type="InterPro" id="IPR004837">
    <property type="entry name" value="NaCa_Exmemb"/>
</dbReference>
<dbReference type="AlphaFoldDB" id="A0A9P1BJ64"/>
<evidence type="ECO:0000313" key="9">
    <source>
        <dbReference type="EMBL" id="CAI3972551.1"/>
    </source>
</evidence>
<proteinExistence type="predicted"/>
<comment type="subcellular location">
    <subcellularLocation>
        <location evidence="1">Endomembrane system</location>
        <topology evidence="1">Multi-pass membrane protein</topology>
    </subcellularLocation>
</comment>
<dbReference type="GO" id="GO:0012505">
    <property type="term" value="C:endomembrane system"/>
    <property type="evidence" value="ECO:0007669"/>
    <property type="project" value="UniProtKB-SubCell"/>
</dbReference>
<protein>
    <submittedName>
        <fullName evidence="10">Sodium/calcium exchanger 1 (Na(+)/Ca(2+)-exchange protein 1) (Solute carrier family 8 member 1)</fullName>
    </submittedName>
</protein>
<comment type="caution">
    <text evidence="9">The sequence shown here is derived from an EMBL/GenBank/DDBJ whole genome shotgun (WGS) entry which is preliminary data.</text>
</comment>
<dbReference type="Proteomes" id="UP001152797">
    <property type="component" value="Unassembled WGS sequence"/>
</dbReference>
<feature type="transmembrane region" description="Helical" evidence="7">
    <location>
        <begin position="172"/>
        <end position="192"/>
    </location>
</feature>
<dbReference type="EMBL" id="CAMXCT010000018">
    <property type="protein sequence ID" value="CAI3972551.1"/>
    <property type="molecule type" value="Genomic_DNA"/>
</dbReference>
<evidence type="ECO:0000256" key="3">
    <source>
        <dbReference type="ARBA" id="ARBA00022692"/>
    </source>
</evidence>
<keyword evidence="11" id="KW-1185">Reference proteome</keyword>
<feature type="transmembrane region" description="Helical" evidence="7">
    <location>
        <begin position="143"/>
        <end position="166"/>
    </location>
</feature>
<dbReference type="GO" id="GO:0098703">
    <property type="term" value="P:calcium ion import across plasma membrane"/>
    <property type="evidence" value="ECO:0007669"/>
    <property type="project" value="TreeGrafter"/>
</dbReference>
<feature type="transmembrane region" description="Helical" evidence="7">
    <location>
        <begin position="21"/>
        <end position="43"/>
    </location>
</feature>
<feature type="transmembrane region" description="Helical" evidence="7">
    <location>
        <begin position="111"/>
        <end position="131"/>
    </location>
</feature>
<organism evidence="9">
    <name type="scientific">Cladocopium goreaui</name>
    <dbReference type="NCBI Taxonomy" id="2562237"/>
    <lineage>
        <taxon>Eukaryota</taxon>
        <taxon>Sar</taxon>
        <taxon>Alveolata</taxon>
        <taxon>Dinophyceae</taxon>
        <taxon>Suessiales</taxon>
        <taxon>Symbiodiniaceae</taxon>
        <taxon>Cladocopium</taxon>
    </lineage>
</organism>
<keyword evidence="2" id="KW-0813">Transport</keyword>
<sequence length="460" mass="51228">MKSMKTWAGNVFAGPSWTLRFFLYFFGLGYMFCGVGVVSDIFMNAIEEITSKTVKKVNPASGEFVRVKVWNATVANLTLMALGSSAPEILLSIIELLGNEMYSGELGPSTIVGSAAFNLLCIIAVCISAIPPGEVRKIKELPVFVVTTTFSIFAYVWLLFILLVTSPSIVEIWEGVFTFIFFWMLISIAYMADRGYFGFRIEDDEDDDEDAPIRTRVISAELSAEDLAKIQSQLLQVHGRHLSDDELIKLIEEERSNQMPRKETQTDMRKVAPLDIESQAPSCIVGKGLEGMEDVTPPKDDAPTLKSSWPIAALTFWLLQLREVQQRLTIDVGENDEPYLGALIAACLHQRGQRIRETALHLARQAAVLMIENLGAYSKSLDNQDVESLAAARVKNDRLDPLIYHALFDKVHKGIHPNLAKSKEEFKVAMRDSQLLMVSQICLAITMFSCGQGSTTCNLR</sequence>
<dbReference type="PANTHER" id="PTHR11878">
    <property type="entry name" value="SODIUM/CALCIUM EXCHANGER"/>
    <property type="match status" value="1"/>
</dbReference>
<dbReference type="InterPro" id="IPR044880">
    <property type="entry name" value="NCX_ion-bd_dom_sf"/>
</dbReference>
<dbReference type="Pfam" id="PF01699">
    <property type="entry name" value="Na_Ca_ex"/>
    <property type="match status" value="1"/>
</dbReference>
<accession>A0A9P1BJ64</accession>
<evidence type="ECO:0000313" key="11">
    <source>
        <dbReference type="Proteomes" id="UP001152797"/>
    </source>
</evidence>
<evidence type="ECO:0000259" key="8">
    <source>
        <dbReference type="Pfam" id="PF01699"/>
    </source>
</evidence>